<proteinExistence type="predicted"/>
<organism evidence="2">
    <name type="scientific">Glycine max</name>
    <name type="common">Soybean</name>
    <name type="synonym">Glycine hispida</name>
    <dbReference type="NCBI Taxonomy" id="3847"/>
    <lineage>
        <taxon>Eukaryota</taxon>
        <taxon>Viridiplantae</taxon>
        <taxon>Streptophyta</taxon>
        <taxon>Embryophyta</taxon>
        <taxon>Tracheophyta</taxon>
        <taxon>Spermatophyta</taxon>
        <taxon>Magnoliopsida</taxon>
        <taxon>eudicotyledons</taxon>
        <taxon>Gunneridae</taxon>
        <taxon>Pentapetalae</taxon>
        <taxon>rosids</taxon>
        <taxon>fabids</taxon>
        <taxon>Fabales</taxon>
        <taxon>Fabaceae</taxon>
        <taxon>Papilionoideae</taxon>
        <taxon>50 kb inversion clade</taxon>
        <taxon>NPAAA clade</taxon>
        <taxon>indigoferoid/millettioid clade</taxon>
        <taxon>Phaseoleae</taxon>
        <taxon>Glycine</taxon>
        <taxon>Glycine subgen. Soja</taxon>
    </lineage>
</organism>
<dbReference type="Gramene" id="KRH20548">
    <property type="protein sequence ID" value="KRH20548"/>
    <property type="gene ID" value="GLYMA_13G185400"/>
</dbReference>
<evidence type="ECO:0000313" key="1">
    <source>
        <dbReference type="EMBL" id="KRH20548.1"/>
    </source>
</evidence>
<dbReference type="Proteomes" id="UP000008827">
    <property type="component" value="Chromosome 13"/>
</dbReference>
<keyword evidence="3" id="KW-1185">Reference proteome</keyword>
<accession>K7M0G5</accession>
<dbReference type="PaxDb" id="3847-GLYMA13G25490.1"/>
<reference evidence="2" key="2">
    <citation type="submission" date="2018-02" db="UniProtKB">
        <authorList>
            <consortium name="EnsemblPlants"/>
        </authorList>
    </citation>
    <scope>IDENTIFICATION</scope>
    <source>
        <strain evidence="2">Williams 82</strain>
    </source>
</reference>
<sequence>MLIGKGKKRRRLRLDLCNSYAVKVHSPHLIFFSFSFSFSLIPSPTAAPFSDRRSPLPEALSGADDPLFFLFLSKKIRKTEMLPPLPKRSSAVAPIDKRIAVSDTTI</sequence>
<reference evidence="1 2" key="1">
    <citation type="journal article" date="2010" name="Nature">
        <title>Genome sequence of the palaeopolyploid soybean.</title>
        <authorList>
            <person name="Schmutz J."/>
            <person name="Cannon S.B."/>
            <person name="Schlueter J."/>
            <person name="Ma J."/>
            <person name="Mitros T."/>
            <person name="Nelson W."/>
            <person name="Hyten D.L."/>
            <person name="Song Q."/>
            <person name="Thelen J.J."/>
            <person name="Cheng J."/>
            <person name="Xu D."/>
            <person name="Hellsten U."/>
            <person name="May G.D."/>
            <person name="Yu Y."/>
            <person name="Sakurai T."/>
            <person name="Umezawa T."/>
            <person name="Bhattacharyya M.K."/>
            <person name="Sandhu D."/>
            <person name="Valliyodan B."/>
            <person name="Lindquist E."/>
            <person name="Peto M."/>
            <person name="Grant D."/>
            <person name="Shu S."/>
            <person name="Goodstein D."/>
            <person name="Barry K."/>
            <person name="Futrell-Griggs M."/>
            <person name="Abernathy B."/>
            <person name="Du J."/>
            <person name="Tian Z."/>
            <person name="Zhu L."/>
            <person name="Gill N."/>
            <person name="Joshi T."/>
            <person name="Libault M."/>
            <person name="Sethuraman A."/>
            <person name="Zhang X.-C."/>
            <person name="Shinozaki K."/>
            <person name="Nguyen H.T."/>
            <person name="Wing R.A."/>
            <person name="Cregan P."/>
            <person name="Specht J."/>
            <person name="Grimwood J."/>
            <person name="Rokhsar D."/>
            <person name="Stacey G."/>
            <person name="Shoemaker R.C."/>
            <person name="Jackson S.A."/>
        </authorList>
    </citation>
    <scope>NUCLEOTIDE SEQUENCE [LARGE SCALE GENOMIC DNA]</scope>
    <source>
        <strain evidence="2">cv. Williams 82</strain>
        <tissue evidence="1">Callus</tissue>
    </source>
</reference>
<dbReference type="EnsemblPlants" id="KRH20548">
    <property type="protein sequence ID" value="KRH20548"/>
    <property type="gene ID" value="GLYMA_13G185400"/>
</dbReference>
<gene>
    <name evidence="1" type="ORF">GLYMA_13G185400</name>
</gene>
<dbReference type="InParanoid" id="K7M0G5"/>
<dbReference type="HOGENOM" id="CLU_2228011_0_0_1"/>
<protein>
    <submittedName>
        <fullName evidence="1 2">Uncharacterized protein</fullName>
    </submittedName>
</protein>
<name>K7M0G5_SOYBN</name>
<reference evidence="1" key="3">
    <citation type="submission" date="2018-07" db="EMBL/GenBank/DDBJ databases">
        <title>WGS assembly of Glycine max.</title>
        <authorList>
            <person name="Schmutz J."/>
            <person name="Cannon S."/>
            <person name="Schlueter J."/>
            <person name="Ma J."/>
            <person name="Mitros T."/>
            <person name="Nelson W."/>
            <person name="Hyten D."/>
            <person name="Song Q."/>
            <person name="Thelen J."/>
            <person name="Cheng J."/>
            <person name="Xu D."/>
            <person name="Hellsten U."/>
            <person name="May G."/>
            <person name="Yu Y."/>
            <person name="Sakurai T."/>
            <person name="Umezawa T."/>
            <person name="Bhattacharyya M."/>
            <person name="Sandhu D."/>
            <person name="Valliyodan B."/>
            <person name="Lindquist E."/>
            <person name="Peto M."/>
            <person name="Grant D."/>
            <person name="Shu S."/>
            <person name="Goodstein D."/>
            <person name="Barry K."/>
            <person name="Futrell-Griggs M."/>
            <person name="Abernathy B."/>
            <person name="Du J."/>
            <person name="Tian Z."/>
            <person name="Zhu L."/>
            <person name="Gill N."/>
            <person name="Joshi T."/>
            <person name="Libault M."/>
            <person name="Sethuraman A."/>
            <person name="Zhang X."/>
            <person name="Shinozaki K."/>
            <person name="Nguyen H."/>
            <person name="Wing R."/>
            <person name="Cregan P."/>
            <person name="Specht J."/>
            <person name="Grimwood J."/>
            <person name="Rokhsar D."/>
            <person name="Stacey G."/>
            <person name="Shoemaker R."/>
            <person name="Jackson S."/>
        </authorList>
    </citation>
    <scope>NUCLEOTIDE SEQUENCE</scope>
    <source>
        <tissue evidence="1">Callus</tissue>
    </source>
</reference>
<evidence type="ECO:0000313" key="3">
    <source>
        <dbReference type="Proteomes" id="UP000008827"/>
    </source>
</evidence>
<evidence type="ECO:0000313" key="2">
    <source>
        <dbReference type="EnsemblPlants" id="KRH20548"/>
    </source>
</evidence>
<dbReference type="AlphaFoldDB" id="K7M0G5"/>
<dbReference type="EMBL" id="CM000846">
    <property type="protein sequence ID" value="KRH20548.1"/>
    <property type="molecule type" value="Genomic_DNA"/>
</dbReference>